<dbReference type="Gene3D" id="1.20.1270.10">
    <property type="match status" value="1"/>
</dbReference>
<feature type="compositionally biased region" description="Basic and acidic residues" evidence="4">
    <location>
        <begin position="997"/>
        <end position="1016"/>
    </location>
</feature>
<dbReference type="FunFam" id="3.90.640.10:FF:000039">
    <property type="entry name" value="Hsp70 family chaperone Lhs1/Orp150"/>
    <property type="match status" value="1"/>
</dbReference>
<protein>
    <recommendedName>
        <fullName evidence="8">Hsp70-like protein</fullName>
    </recommendedName>
</protein>
<dbReference type="GO" id="GO:0005524">
    <property type="term" value="F:ATP binding"/>
    <property type="evidence" value="ECO:0007669"/>
    <property type="project" value="UniProtKB-KW"/>
</dbReference>
<evidence type="ECO:0000256" key="1">
    <source>
        <dbReference type="ARBA" id="ARBA00022741"/>
    </source>
</evidence>
<keyword evidence="7" id="KW-1185">Reference proteome</keyword>
<keyword evidence="5" id="KW-0732">Signal</keyword>
<dbReference type="FunFam" id="3.30.420.40:FF:000171">
    <property type="entry name" value="Heat shock 70 kDa protein 4"/>
    <property type="match status" value="1"/>
</dbReference>
<keyword evidence="1" id="KW-0547">Nucleotide-binding</keyword>
<feature type="compositionally biased region" description="Gly residues" evidence="4">
    <location>
        <begin position="965"/>
        <end position="976"/>
    </location>
</feature>
<feature type="compositionally biased region" description="Low complexity" evidence="4">
    <location>
        <begin position="641"/>
        <end position="662"/>
    </location>
</feature>
<dbReference type="GO" id="GO:0030968">
    <property type="term" value="P:endoplasmic reticulum unfolded protein response"/>
    <property type="evidence" value="ECO:0007669"/>
    <property type="project" value="TreeGrafter"/>
</dbReference>
<dbReference type="InterPro" id="IPR029048">
    <property type="entry name" value="HSP70_C_sf"/>
</dbReference>
<reference evidence="6 7" key="1">
    <citation type="submission" date="2017-10" db="EMBL/GenBank/DDBJ databases">
        <title>Comparative genomics in systemic dimorphic fungi from Ajellomycetaceae.</title>
        <authorList>
            <person name="Munoz J.F."/>
            <person name="Mcewen J.G."/>
            <person name="Clay O.K."/>
            <person name="Cuomo C.A."/>
        </authorList>
    </citation>
    <scope>NUCLEOTIDE SEQUENCE [LARGE SCALE GENOMIC DNA]</scope>
    <source>
        <strain evidence="6 7">UAMH7299</strain>
    </source>
</reference>
<evidence type="ECO:0008006" key="8">
    <source>
        <dbReference type="Google" id="ProtNLM"/>
    </source>
</evidence>
<accession>A0A2B7Z4Q0</accession>
<evidence type="ECO:0000313" key="6">
    <source>
        <dbReference type="EMBL" id="PGH28213.1"/>
    </source>
</evidence>
<feature type="region of interest" description="Disordered" evidence="4">
    <location>
        <begin position="614"/>
        <end position="674"/>
    </location>
</feature>
<sequence length="1016" mass="110652">MAPPGRRRHPSRGPLPLQFLTTLLLSIFLVSLPSTVSAASSAVLGIDLGTEYLKAALVKPGVPLEIVLTKDSKRKETAAVAFKPARESDAVFPERFYGGDALALAPRFPDDVYSNLKVLLGIPFATGVQGPDGNDENKVTMFKARNPALDIGEAPGRGTVGFKSGKLAEEQGRDRFMVEELLAMQLKQIRLNAESMGGQRSPVTDAVITIPPFYTAEEKRSVELAAELAGLNVAGLISDGLAVGLHYATSRTFPSVTDGKAPEYHVVYDMGAGHATATVLRFQSRIVKDIGRFNKTVQEVQVVGTGWDKTLGGDAFNQLVVNDIIEKLVSSKKLKDDVTVEQVKAHGRTMSKLWKDSERVRQILSANTETGASFETLFQEDVNFKYKISRSEFETLAKKHAERVVAPLTAALAEAKLTLDDVESVILHGGAIRTPFVQKQLELACKGTNKLRTNVNADEAAVFGAAFKGAALSSSFRVKEIRAGDTPVFAAGLKWTSGDKERQQKLFTPQSEIGAEKQVTMKNLEDFEFSFYQQFTRNGESIDAPVLGVQTKNLTESVASLKDKFGCVPANITTQFSFRLNPVDGLPEVVGGSVSCEVEPEKKGMVEDMKDFFGLGSKKTDQDPLGEESAKESVTLEDVEPSTSASSTTTTTSSETASPSAEAPKEAEKEAKEVKPRIESIPIKFTTSRLGLPSLSPAELQRVKDRLAAFDASDLARFRREEKFNALEAFIYRTQDLVTNEEFIKNISKESLTTLESRLSEASDWLYGDGVDAPIKDLTEKLRGLTELVDPAIKRQEEHSLRPSKIDSLKQSLESTKMFLDLMKKQVEAAESFKSAPSSSTESSSESSTASSESSTTSSAPAAESSSDDSFASLEEESSSSTSTSSTTSSPSAKPTPVSIYTPEDISSLSATYETIHSWIESQVEKQSALSEADEPVITIAELDTKMRELERALNKIMAKMSRQQGGGWGNNGGGGEKPKKAKKEKKEKKEKKKDKKDKEDKKDKKAEKEKIKDEL</sequence>
<dbReference type="PANTHER" id="PTHR45639">
    <property type="entry name" value="HSC70CB, ISOFORM G-RELATED"/>
    <property type="match status" value="1"/>
</dbReference>
<keyword evidence="3" id="KW-0143">Chaperone</keyword>
<evidence type="ECO:0000256" key="3">
    <source>
        <dbReference type="ARBA" id="ARBA00023186"/>
    </source>
</evidence>
<dbReference type="SUPFAM" id="SSF100934">
    <property type="entry name" value="Heat shock protein 70kD (HSP70), C-terminal subdomain"/>
    <property type="match status" value="1"/>
</dbReference>
<evidence type="ECO:0000313" key="7">
    <source>
        <dbReference type="Proteomes" id="UP000224634"/>
    </source>
</evidence>
<dbReference type="Gene3D" id="3.30.420.40">
    <property type="match status" value="2"/>
</dbReference>
<feature type="signal peptide" evidence="5">
    <location>
        <begin position="1"/>
        <end position="38"/>
    </location>
</feature>
<dbReference type="STRING" id="1447883.A0A2B7Z4Q0"/>
<dbReference type="GO" id="GO:0140662">
    <property type="term" value="F:ATP-dependent protein folding chaperone"/>
    <property type="evidence" value="ECO:0007669"/>
    <property type="project" value="InterPro"/>
</dbReference>
<dbReference type="InterPro" id="IPR013126">
    <property type="entry name" value="Hsp_70_fam"/>
</dbReference>
<dbReference type="Gene3D" id="3.30.30.30">
    <property type="match status" value="1"/>
</dbReference>
<feature type="compositionally biased region" description="Basic residues" evidence="4">
    <location>
        <begin position="980"/>
        <end position="996"/>
    </location>
</feature>
<dbReference type="PRINTS" id="PR00301">
    <property type="entry name" value="HEATSHOCK70"/>
</dbReference>
<gene>
    <name evidence="6" type="ORF">AJ80_00103</name>
</gene>
<feature type="region of interest" description="Disordered" evidence="4">
    <location>
        <begin position="832"/>
        <end position="901"/>
    </location>
</feature>
<comment type="caution">
    <text evidence="6">The sequence shown here is derived from an EMBL/GenBank/DDBJ whole genome shotgun (WGS) entry which is preliminary data.</text>
</comment>
<dbReference type="PANTHER" id="PTHR45639:SF3">
    <property type="entry name" value="HYPOXIA UP-REGULATED PROTEIN 1"/>
    <property type="match status" value="1"/>
</dbReference>
<feature type="compositionally biased region" description="Basic and acidic residues" evidence="4">
    <location>
        <begin position="663"/>
        <end position="674"/>
    </location>
</feature>
<dbReference type="Pfam" id="PF00012">
    <property type="entry name" value="HSP70"/>
    <property type="match status" value="1"/>
</dbReference>
<feature type="compositionally biased region" description="Low complexity" evidence="4">
    <location>
        <begin position="832"/>
        <end position="897"/>
    </location>
</feature>
<dbReference type="AlphaFoldDB" id="A0A2B7Z4Q0"/>
<evidence type="ECO:0000256" key="5">
    <source>
        <dbReference type="SAM" id="SignalP"/>
    </source>
</evidence>
<dbReference type="SUPFAM" id="SSF53067">
    <property type="entry name" value="Actin-like ATPase domain"/>
    <property type="match status" value="2"/>
</dbReference>
<keyword evidence="2" id="KW-0067">ATP-binding</keyword>
<evidence type="ECO:0000256" key="4">
    <source>
        <dbReference type="SAM" id="MobiDB-lite"/>
    </source>
</evidence>
<dbReference type="CDD" id="cd10230">
    <property type="entry name" value="ASKHA_NBD_HSP70_HYOU1"/>
    <property type="match status" value="1"/>
</dbReference>
<dbReference type="InterPro" id="IPR043129">
    <property type="entry name" value="ATPase_NBD"/>
</dbReference>
<dbReference type="Proteomes" id="UP000224634">
    <property type="component" value="Unassembled WGS sequence"/>
</dbReference>
<organism evidence="6 7">
    <name type="scientific">Polytolypa hystricis (strain UAMH7299)</name>
    <dbReference type="NCBI Taxonomy" id="1447883"/>
    <lineage>
        <taxon>Eukaryota</taxon>
        <taxon>Fungi</taxon>
        <taxon>Dikarya</taxon>
        <taxon>Ascomycota</taxon>
        <taxon>Pezizomycotina</taxon>
        <taxon>Eurotiomycetes</taxon>
        <taxon>Eurotiomycetidae</taxon>
        <taxon>Onygenales</taxon>
        <taxon>Onygenales incertae sedis</taxon>
        <taxon>Polytolypa</taxon>
    </lineage>
</organism>
<dbReference type="EMBL" id="PDNA01000001">
    <property type="protein sequence ID" value="PGH28213.1"/>
    <property type="molecule type" value="Genomic_DNA"/>
</dbReference>
<dbReference type="OrthoDB" id="10262720at2759"/>
<name>A0A2B7Z4Q0_POLH7</name>
<dbReference type="Gene3D" id="3.90.640.10">
    <property type="entry name" value="Actin, Chain A, domain 4"/>
    <property type="match status" value="1"/>
</dbReference>
<evidence type="ECO:0000256" key="2">
    <source>
        <dbReference type="ARBA" id="ARBA00022840"/>
    </source>
</evidence>
<dbReference type="GO" id="GO:0034663">
    <property type="term" value="C:endoplasmic reticulum chaperone complex"/>
    <property type="evidence" value="ECO:0007669"/>
    <property type="project" value="TreeGrafter"/>
</dbReference>
<feature type="chain" id="PRO_5011976272" description="Hsp70-like protein" evidence="5">
    <location>
        <begin position="39"/>
        <end position="1016"/>
    </location>
</feature>
<feature type="region of interest" description="Disordered" evidence="4">
    <location>
        <begin position="959"/>
        <end position="1016"/>
    </location>
</feature>
<proteinExistence type="predicted"/>